<comment type="caution">
    <text evidence="4">The sequence shown here is derived from an EMBL/GenBank/DDBJ whole genome shotgun (WGS) entry which is preliminary data.</text>
</comment>
<gene>
    <name evidence="4" type="ORF">FKG95_00430</name>
</gene>
<evidence type="ECO:0000313" key="4">
    <source>
        <dbReference type="EMBL" id="TQV83106.1"/>
    </source>
</evidence>
<sequence>MQPVNTRTPALKTSASLHAFSRLLGPLLVGFALFAQTPALAQTSDLVDRTALRVCADPANMPFSSKEQTGYENKLAGLLGEKLGLPVTYTWFPQATGFVRRTLRLRKCDVIMGFAQGHELVQNTNHYFRSTYVLLHRFDSDLKGVENLDDPRLAGKKIGVIAGTPPATVMALNGLMGDAKPFHLVVDRRVKSPAEDIVTEIADGTLDAGVLWGPMGGYYAKQNETAITVVPLTQETKGPRMSYRITMGLRPLEPDWKHQLNDFIKNNQAEIDKILVDFGVPLLDENDQLIKR</sequence>
<proteinExistence type="predicted"/>
<feature type="chain" id="PRO_5021851337" evidence="2">
    <location>
        <begin position="42"/>
        <end position="292"/>
    </location>
</feature>
<keyword evidence="1 2" id="KW-0732">Signal</keyword>
<organism evidence="4 5">
    <name type="scientific">Denitrobaculum tricleocarpae</name>
    <dbReference type="NCBI Taxonomy" id="2591009"/>
    <lineage>
        <taxon>Bacteria</taxon>
        <taxon>Pseudomonadati</taxon>
        <taxon>Pseudomonadota</taxon>
        <taxon>Alphaproteobacteria</taxon>
        <taxon>Rhodospirillales</taxon>
        <taxon>Rhodospirillaceae</taxon>
        <taxon>Denitrobaculum</taxon>
    </lineage>
</organism>
<accession>A0A545U0X4</accession>
<evidence type="ECO:0000256" key="2">
    <source>
        <dbReference type="SAM" id="SignalP"/>
    </source>
</evidence>
<feature type="signal peptide" evidence="2">
    <location>
        <begin position="1"/>
        <end position="41"/>
    </location>
</feature>
<dbReference type="Proteomes" id="UP000315252">
    <property type="component" value="Unassembled WGS sequence"/>
</dbReference>
<dbReference type="Gene3D" id="3.40.190.10">
    <property type="entry name" value="Periplasmic binding protein-like II"/>
    <property type="match status" value="2"/>
</dbReference>
<dbReference type="InterPro" id="IPR022448">
    <property type="entry name" value="Quinoprotein_dehydrogenase"/>
</dbReference>
<reference evidence="4 5" key="1">
    <citation type="submission" date="2019-06" db="EMBL/GenBank/DDBJ databases">
        <title>Whole genome sequence for Rhodospirillaceae sp. R148.</title>
        <authorList>
            <person name="Wang G."/>
        </authorList>
    </citation>
    <scope>NUCLEOTIDE SEQUENCE [LARGE SCALE GENOMIC DNA]</scope>
    <source>
        <strain evidence="4 5">R148</strain>
    </source>
</reference>
<evidence type="ECO:0000313" key="5">
    <source>
        <dbReference type="Proteomes" id="UP000315252"/>
    </source>
</evidence>
<feature type="domain" description="Solute-binding protein family 3/N-terminal" evidence="3">
    <location>
        <begin position="51"/>
        <end position="277"/>
    </location>
</feature>
<evidence type="ECO:0000256" key="1">
    <source>
        <dbReference type="ARBA" id="ARBA00022729"/>
    </source>
</evidence>
<dbReference type="EMBL" id="VHSH01000001">
    <property type="protein sequence ID" value="TQV83106.1"/>
    <property type="molecule type" value="Genomic_DNA"/>
</dbReference>
<evidence type="ECO:0000259" key="3">
    <source>
        <dbReference type="SMART" id="SM00062"/>
    </source>
</evidence>
<dbReference type="PANTHER" id="PTHR35936:SF17">
    <property type="entry name" value="ARGININE-BINDING EXTRACELLULAR PROTEIN ARTP"/>
    <property type="match status" value="1"/>
</dbReference>
<dbReference type="NCBIfam" id="TIGR03871">
    <property type="entry name" value="ABC_peri_MoxJ_2"/>
    <property type="match status" value="1"/>
</dbReference>
<dbReference type="SUPFAM" id="SSF53850">
    <property type="entry name" value="Periplasmic binding protein-like II"/>
    <property type="match status" value="1"/>
</dbReference>
<protein>
    <submittedName>
        <fullName evidence="4">Quinoprotein dehydrogenase-associated putative ABC transporter substrate-binding protein</fullName>
    </submittedName>
</protein>
<dbReference type="InterPro" id="IPR001638">
    <property type="entry name" value="Solute-binding_3/MltF_N"/>
</dbReference>
<dbReference type="SMART" id="SM00062">
    <property type="entry name" value="PBPb"/>
    <property type="match status" value="1"/>
</dbReference>
<keyword evidence="5" id="KW-1185">Reference proteome</keyword>
<dbReference type="OrthoDB" id="176845at2"/>
<name>A0A545U0X4_9PROT</name>
<dbReference type="PANTHER" id="PTHR35936">
    <property type="entry name" value="MEMBRANE-BOUND LYTIC MUREIN TRANSGLYCOSYLASE F"/>
    <property type="match status" value="1"/>
</dbReference>
<dbReference type="AlphaFoldDB" id="A0A545U0X4"/>